<feature type="compositionally biased region" description="Basic residues" evidence="2">
    <location>
        <begin position="45"/>
        <end position="55"/>
    </location>
</feature>
<dbReference type="Proteomes" id="UP000324897">
    <property type="component" value="Chromosome 2"/>
</dbReference>
<feature type="region of interest" description="Disordered" evidence="2">
    <location>
        <begin position="445"/>
        <end position="503"/>
    </location>
</feature>
<evidence type="ECO:0000313" key="3">
    <source>
        <dbReference type="EMBL" id="TVU26264.1"/>
    </source>
</evidence>
<protein>
    <submittedName>
        <fullName evidence="3">Uncharacterized protein</fullName>
    </submittedName>
</protein>
<proteinExistence type="predicted"/>
<sequence>MGRRRLKKGEEPEIPTTSYIQMRGWEKKAEAAAEASPSVTISSRSGKRTATRKMRASVAAGLSTVKAERSKRKRTVCRGVRGAVDPDSTGTEPASGSHAEESVARGTADLADEMPPVFEVFDSEVLPEVPESKGFVADAVIDLSDSEEFLDGSNDQVDVMTIDDAGLARAVHKMMDDTRSSSGCAAGTSDSEDSSETSSSAESSSGAVNYDEISSVATAMMSGLRELDLEGRGDISETSRVLRTKISSGEGVEGAPAELIALRKDKSQWEATKARFENEILRLKSEAKKSEDDFVAYKTEAEKKHTEADEDRAALTGALREHSDKVKVGTVTLHKSFSDFLARYGRSAQDLSVGEEITLDTLLSWLVNMMCDHGARPCLFAMLDLMKKNYREIGTSSFTPADFTAADALTKDSEVDIVAKRFWRNYWMKLGAAAARESALLRAKEVGEKKRKGSSSGNPSSTDDEGKAKKAKASAIAGASKPPPSKSSTPQSSDPKAPAAPEV</sequence>
<evidence type="ECO:0000313" key="4">
    <source>
        <dbReference type="Proteomes" id="UP000324897"/>
    </source>
</evidence>
<evidence type="ECO:0000256" key="2">
    <source>
        <dbReference type="SAM" id="MobiDB-lite"/>
    </source>
</evidence>
<feature type="coiled-coil region" evidence="1">
    <location>
        <begin position="259"/>
        <end position="293"/>
    </location>
</feature>
<keyword evidence="1" id="KW-0175">Coiled coil</keyword>
<feature type="region of interest" description="Disordered" evidence="2">
    <location>
        <begin position="174"/>
        <end position="207"/>
    </location>
</feature>
<organism evidence="3 4">
    <name type="scientific">Eragrostis curvula</name>
    <name type="common">weeping love grass</name>
    <dbReference type="NCBI Taxonomy" id="38414"/>
    <lineage>
        <taxon>Eukaryota</taxon>
        <taxon>Viridiplantae</taxon>
        <taxon>Streptophyta</taxon>
        <taxon>Embryophyta</taxon>
        <taxon>Tracheophyta</taxon>
        <taxon>Spermatophyta</taxon>
        <taxon>Magnoliopsida</taxon>
        <taxon>Liliopsida</taxon>
        <taxon>Poales</taxon>
        <taxon>Poaceae</taxon>
        <taxon>PACMAD clade</taxon>
        <taxon>Chloridoideae</taxon>
        <taxon>Eragrostideae</taxon>
        <taxon>Eragrostidinae</taxon>
        <taxon>Eragrostis</taxon>
    </lineage>
</organism>
<feature type="compositionally biased region" description="Low complexity" evidence="2">
    <location>
        <begin position="196"/>
        <end position="207"/>
    </location>
</feature>
<dbReference type="EMBL" id="RWGY01000013">
    <property type="protein sequence ID" value="TVU26264.1"/>
    <property type="molecule type" value="Genomic_DNA"/>
</dbReference>
<accession>A0A5J9USA6</accession>
<feature type="region of interest" description="Disordered" evidence="2">
    <location>
        <begin position="1"/>
        <end position="108"/>
    </location>
</feature>
<comment type="caution">
    <text evidence="3">The sequence shown here is derived from an EMBL/GenBank/DDBJ whole genome shotgun (WGS) entry which is preliminary data.</text>
</comment>
<evidence type="ECO:0000256" key="1">
    <source>
        <dbReference type="SAM" id="Coils"/>
    </source>
</evidence>
<keyword evidence="4" id="KW-1185">Reference proteome</keyword>
<name>A0A5J9USA6_9POAL</name>
<feature type="non-terminal residue" evidence="3">
    <location>
        <position position="1"/>
    </location>
</feature>
<gene>
    <name evidence="3" type="ORF">EJB05_28802</name>
</gene>
<feature type="compositionally biased region" description="Low complexity" evidence="2">
    <location>
        <begin position="473"/>
        <end position="496"/>
    </location>
</feature>
<dbReference type="Gramene" id="TVU26264">
    <property type="protein sequence ID" value="TVU26264"/>
    <property type="gene ID" value="EJB05_28802"/>
</dbReference>
<reference evidence="3 4" key="1">
    <citation type="journal article" date="2019" name="Sci. Rep.">
        <title>A high-quality genome of Eragrostis curvula grass provides insights into Poaceae evolution and supports new strategies to enhance forage quality.</title>
        <authorList>
            <person name="Carballo J."/>
            <person name="Santos B.A.C.M."/>
            <person name="Zappacosta D."/>
            <person name="Garbus I."/>
            <person name="Selva J.P."/>
            <person name="Gallo C.A."/>
            <person name="Diaz A."/>
            <person name="Albertini E."/>
            <person name="Caccamo M."/>
            <person name="Echenique V."/>
        </authorList>
    </citation>
    <scope>NUCLEOTIDE SEQUENCE [LARGE SCALE GENOMIC DNA]</scope>
    <source>
        <strain evidence="4">cv. Victoria</strain>
        <tissue evidence="3">Leaf</tissue>
    </source>
</reference>
<dbReference type="AlphaFoldDB" id="A0A5J9USA6"/>